<name>A0A0M3IQP4_ASCLU</name>
<evidence type="ECO:0000256" key="8">
    <source>
        <dbReference type="ARBA" id="ARBA00023098"/>
    </source>
</evidence>
<organism evidence="12 13">
    <name type="scientific">Ascaris lumbricoides</name>
    <name type="common">Giant roundworm</name>
    <dbReference type="NCBI Taxonomy" id="6252"/>
    <lineage>
        <taxon>Eukaryota</taxon>
        <taxon>Metazoa</taxon>
        <taxon>Ecdysozoa</taxon>
        <taxon>Nematoda</taxon>
        <taxon>Chromadorea</taxon>
        <taxon>Rhabditida</taxon>
        <taxon>Spirurina</taxon>
        <taxon>Ascaridomorpha</taxon>
        <taxon>Ascaridoidea</taxon>
        <taxon>Ascarididae</taxon>
        <taxon>Ascaris</taxon>
    </lineage>
</organism>
<dbReference type="GO" id="GO:0016020">
    <property type="term" value="C:membrane"/>
    <property type="evidence" value="ECO:0007669"/>
    <property type="project" value="UniProtKB-SubCell"/>
</dbReference>
<evidence type="ECO:0000313" key="13">
    <source>
        <dbReference type="WBParaSite" id="ALUE_0002107201-mRNA-1"/>
    </source>
</evidence>
<evidence type="ECO:0000256" key="10">
    <source>
        <dbReference type="ARBA" id="ARBA00023160"/>
    </source>
</evidence>
<comment type="subcellular location">
    <subcellularLocation>
        <location evidence="1">Membrane</location>
        <topology evidence="1">Multi-pass membrane protein</topology>
    </subcellularLocation>
</comment>
<evidence type="ECO:0000256" key="6">
    <source>
        <dbReference type="ARBA" id="ARBA00022832"/>
    </source>
</evidence>
<keyword evidence="12" id="KW-1185">Reference proteome</keyword>
<evidence type="ECO:0000256" key="5">
    <source>
        <dbReference type="ARBA" id="ARBA00022692"/>
    </source>
</evidence>
<keyword evidence="8" id="KW-0443">Lipid metabolism</keyword>
<dbReference type="InterPro" id="IPR002076">
    <property type="entry name" value="ELO_fam"/>
</dbReference>
<evidence type="ECO:0000256" key="3">
    <source>
        <dbReference type="ARBA" id="ARBA00022516"/>
    </source>
</evidence>
<reference evidence="13" key="1">
    <citation type="submission" date="2017-02" db="UniProtKB">
        <authorList>
            <consortium name="WormBaseParasite"/>
        </authorList>
    </citation>
    <scope>IDENTIFICATION</scope>
</reference>
<evidence type="ECO:0000256" key="7">
    <source>
        <dbReference type="ARBA" id="ARBA00022989"/>
    </source>
</evidence>
<keyword evidence="7 11" id="KW-1133">Transmembrane helix</keyword>
<sequence>MAMLVTSLQIVQMFIGVYIECLVYEYKARQNLPCQQSYGNICIGLIECISFAALFINFYVKAYFTSPKERYQRVKTD</sequence>
<evidence type="ECO:0000256" key="2">
    <source>
        <dbReference type="ARBA" id="ARBA00005194"/>
    </source>
</evidence>
<accession>A0A0M3IQP4</accession>
<keyword evidence="4" id="KW-0808">Transferase</keyword>
<keyword evidence="6" id="KW-0276">Fatty acid metabolism</keyword>
<feature type="transmembrane region" description="Helical" evidence="11">
    <location>
        <begin position="38"/>
        <end position="60"/>
    </location>
</feature>
<comment type="pathway">
    <text evidence="2">Lipid metabolism; fatty acid biosynthesis.</text>
</comment>
<dbReference type="Pfam" id="PF01151">
    <property type="entry name" value="ELO"/>
    <property type="match status" value="1"/>
</dbReference>
<dbReference type="UniPathway" id="UPA00094"/>
<keyword evidence="9 11" id="KW-0472">Membrane</keyword>
<protein>
    <submittedName>
        <fullName evidence="13">Elongation of very long chain fatty acids protein</fullName>
    </submittedName>
</protein>
<proteinExistence type="predicted"/>
<dbReference type="GO" id="GO:0006633">
    <property type="term" value="P:fatty acid biosynthetic process"/>
    <property type="evidence" value="ECO:0007669"/>
    <property type="project" value="UniProtKB-UniPathway"/>
</dbReference>
<dbReference type="AlphaFoldDB" id="A0A0M3IQP4"/>
<keyword evidence="5 11" id="KW-0812">Transmembrane</keyword>
<evidence type="ECO:0000256" key="11">
    <source>
        <dbReference type="SAM" id="Phobius"/>
    </source>
</evidence>
<feature type="transmembrane region" description="Helical" evidence="11">
    <location>
        <begin position="6"/>
        <end position="26"/>
    </location>
</feature>
<dbReference type="Proteomes" id="UP000036681">
    <property type="component" value="Unplaced"/>
</dbReference>
<evidence type="ECO:0000256" key="1">
    <source>
        <dbReference type="ARBA" id="ARBA00004141"/>
    </source>
</evidence>
<evidence type="ECO:0000256" key="9">
    <source>
        <dbReference type="ARBA" id="ARBA00023136"/>
    </source>
</evidence>
<evidence type="ECO:0000256" key="4">
    <source>
        <dbReference type="ARBA" id="ARBA00022679"/>
    </source>
</evidence>
<keyword evidence="3" id="KW-0444">Lipid biosynthesis</keyword>
<dbReference type="GO" id="GO:0009922">
    <property type="term" value="F:fatty acid elongase activity"/>
    <property type="evidence" value="ECO:0007669"/>
    <property type="project" value="InterPro"/>
</dbReference>
<dbReference type="WBParaSite" id="ALUE_0002107201-mRNA-1">
    <property type="protein sequence ID" value="ALUE_0002107201-mRNA-1"/>
    <property type="gene ID" value="ALUE_0002107201"/>
</dbReference>
<evidence type="ECO:0000313" key="12">
    <source>
        <dbReference type="Proteomes" id="UP000036681"/>
    </source>
</evidence>
<keyword evidence="10" id="KW-0275">Fatty acid biosynthesis</keyword>